<gene>
    <name evidence="6" type="ORF">UFOPK1795_00476</name>
</gene>
<dbReference type="PANTHER" id="PTHR23514">
    <property type="entry name" value="BYPASS OF STOP CODON PROTEIN 6"/>
    <property type="match status" value="1"/>
</dbReference>
<dbReference type="InterPro" id="IPR051788">
    <property type="entry name" value="MFS_Transporter"/>
</dbReference>
<evidence type="ECO:0000313" key="6">
    <source>
        <dbReference type="EMBL" id="CAB4589107.1"/>
    </source>
</evidence>
<feature type="transmembrane region" description="Helical" evidence="5">
    <location>
        <begin position="48"/>
        <end position="67"/>
    </location>
</feature>
<feature type="transmembrane region" description="Helical" evidence="5">
    <location>
        <begin position="138"/>
        <end position="158"/>
    </location>
</feature>
<dbReference type="Gene3D" id="1.20.1250.20">
    <property type="entry name" value="MFS general substrate transporter like domains"/>
    <property type="match status" value="1"/>
</dbReference>
<keyword evidence="4 5" id="KW-0472">Membrane</keyword>
<feature type="transmembrane region" description="Helical" evidence="5">
    <location>
        <begin position="208"/>
        <end position="226"/>
    </location>
</feature>
<evidence type="ECO:0000256" key="3">
    <source>
        <dbReference type="ARBA" id="ARBA00022989"/>
    </source>
</evidence>
<evidence type="ECO:0000256" key="1">
    <source>
        <dbReference type="ARBA" id="ARBA00004141"/>
    </source>
</evidence>
<keyword evidence="2 5" id="KW-0812">Transmembrane</keyword>
<sequence>MKTPTENRELNYLKALYFLFGILLMSWLPRFPEVKSNLGLSNGTFGTISSFTGVGSVISLFTVGHLVHNFGAKLVLRISVYSLVGSLIILTSTHSPLIFFISNIVNGAAMSAFHVSITAQGFNFQDRNKRHVVTQLSGFWSSGALITAIVSGLLVGRLSLSRHIGGLAVIVLILMLFMITAIGENLIKPNTNISTRYLISDLFKGFKIDRTISGVLFCAGFLELSVGDWASIFLEEDIGIEGGLITLPYILFTFAMIVGRISAHRLFGRFSILTLVKMASIVSGTSFIAGILAIKIIGVENKPLALWILSISFFMAGLGSSFLFPSVMNSGNTRSDSPSSVLVAQLSLINNSASFIMRLVVAWVAQAFSLSIALLIPALFILGVPFFTKAFKHV</sequence>
<name>A0A6J6FKQ1_9ZZZZ</name>
<reference evidence="6" key="1">
    <citation type="submission" date="2020-05" db="EMBL/GenBank/DDBJ databases">
        <authorList>
            <person name="Chiriac C."/>
            <person name="Salcher M."/>
            <person name="Ghai R."/>
            <person name="Kavagutti S V."/>
        </authorList>
    </citation>
    <scope>NUCLEOTIDE SEQUENCE</scope>
</reference>
<feature type="transmembrane region" description="Helical" evidence="5">
    <location>
        <begin position="74"/>
        <end position="91"/>
    </location>
</feature>
<dbReference type="AlphaFoldDB" id="A0A6J6FKQ1"/>
<feature type="transmembrane region" description="Helical" evidence="5">
    <location>
        <begin position="270"/>
        <end position="298"/>
    </location>
</feature>
<organism evidence="6">
    <name type="scientific">freshwater metagenome</name>
    <dbReference type="NCBI Taxonomy" id="449393"/>
    <lineage>
        <taxon>unclassified sequences</taxon>
        <taxon>metagenomes</taxon>
        <taxon>ecological metagenomes</taxon>
    </lineage>
</organism>
<evidence type="ECO:0000256" key="4">
    <source>
        <dbReference type="ARBA" id="ARBA00023136"/>
    </source>
</evidence>
<proteinExistence type="predicted"/>
<accession>A0A6J6FKQ1</accession>
<keyword evidence="3 5" id="KW-1133">Transmembrane helix</keyword>
<feature type="transmembrane region" description="Helical" evidence="5">
    <location>
        <begin position="12"/>
        <end position="28"/>
    </location>
</feature>
<evidence type="ECO:0000256" key="5">
    <source>
        <dbReference type="SAM" id="Phobius"/>
    </source>
</evidence>
<dbReference type="Pfam" id="PF07690">
    <property type="entry name" value="MFS_1"/>
    <property type="match status" value="1"/>
</dbReference>
<dbReference type="InterPro" id="IPR011701">
    <property type="entry name" value="MFS"/>
</dbReference>
<dbReference type="InterPro" id="IPR036259">
    <property type="entry name" value="MFS_trans_sf"/>
</dbReference>
<feature type="transmembrane region" description="Helical" evidence="5">
    <location>
        <begin position="238"/>
        <end position="258"/>
    </location>
</feature>
<dbReference type="SUPFAM" id="SSF103473">
    <property type="entry name" value="MFS general substrate transporter"/>
    <property type="match status" value="1"/>
</dbReference>
<dbReference type="GO" id="GO:0022857">
    <property type="term" value="F:transmembrane transporter activity"/>
    <property type="evidence" value="ECO:0007669"/>
    <property type="project" value="InterPro"/>
</dbReference>
<protein>
    <submittedName>
        <fullName evidence="6">Unannotated protein</fullName>
    </submittedName>
</protein>
<dbReference type="GO" id="GO:0016020">
    <property type="term" value="C:membrane"/>
    <property type="evidence" value="ECO:0007669"/>
    <property type="project" value="UniProtKB-SubCell"/>
</dbReference>
<dbReference type="EMBL" id="CAEZUG010000019">
    <property type="protein sequence ID" value="CAB4589107.1"/>
    <property type="molecule type" value="Genomic_DNA"/>
</dbReference>
<feature type="transmembrane region" description="Helical" evidence="5">
    <location>
        <begin position="164"/>
        <end position="187"/>
    </location>
</feature>
<feature type="transmembrane region" description="Helical" evidence="5">
    <location>
        <begin position="367"/>
        <end position="388"/>
    </location>
</feature>
<feature type="transmembrane region" description="Helical" evidence="5">
    <location>
        <begin position="97"/>
        <end position="117"/>
    </location>
</feature>
<comment type="subcellular location">
    <subcellularLocation>
        <location evidence="1">Membrane</location>
        <topology evidence="1">Multi-pass membrane protein</topology>
    </subcellularLocation>
</comment>
<evidence type="ECO:0000256" key="2">
    <source>
        <dbReference type="ARBA" id="ARBA00022692"/>
    </source>
</evidence>
<feature type="transmembrane region" description="Helical" evidence="5">
    <location>
        <begin position="304"/>
        <end position="328"/>
    </location>
</feature>
<dbReference type="PANTHER" id="PTHR23514:SF13">
    <property type="entry name" value="INNER MEMBRANE PROTEIN YBJJ"/>
    <property type="match status" value="1"/>
</dbReference>